<evidence type="ECO:0000256" key="3">
    <source>
        <dbReference type="ARBA" id="ARBA00023277"/>
    </source>
</evidence>
<reference evidence="4 5" key="1">
    <citation type="journal article" date="2016" name="Mol. Biol. Evol.">
        <title>Comparative Genomics of Early-Diverging Mushroom-Forming Fungi Provides Insights into the Origins of Lignocellulose Decay Capabilities.</title>
        <authorList>
            <person name="Nagy L.G."/>
            <person name="Riley R."/>
            <person name="Tritt A."/>
            <person name="Adam C."/>
            <person name="Daum C."/>
            <person name="Floudas D."/>
            <person name="Sun H."/>
            <person name="Yadav J.S."/>
            <person name="Pangilinan J."/>
            <person name="Larsson K.H."/>
            <person name="Matsuura K."/>
            <person name="Barry K."/>
            <person name="Labutti K."/>
            <person name="Kuo R."/>
            <person name="Ohm R.A."/>
            <person name="Bhattacharya S.S."/>
            <person name="Shirouzu T."/>
            <person name="Yoshinaga Y."/>
            <person name="Martin F.M."/>
            <person name="Grigoriev I.V."/>
            <person name="Hibbett D.S."/>
        </authorList>
    </citation>
    <scope>NUCLEOTIDE SEQUENCE [LARGE SCALE GENOMIC DNA]</scope>
    <source>
        <strain evidence="4 5">CBS 109695</strain>
    </source>
</reference>
<evidence type="ECO:0000313" key="4">
    <source>
        <dbReference type="EMBL" id="KZP28811.1"/>
    </source>
</evidence>
<dbReference type="CDD" id="cd11296">
    <property type="entry name" value="O-FucT_like"/>
    <property type="match status" value="1"/>
</dbReference>
<accession>A0A166RYT8</accession>
<proteinExistence type="predicted"/>
<dbReference type="OrthoDB" id="423313at2759"/>
<evidence type="ECO:0000256" key="2">
    <source>
        <dbReference type="ARBA" id="ARBA00023253"/>
    </source>
</evidence>
<evidence type="ECO:0000256" key="1">
    <source>
        <dbReference type="ARBA" id="ARBA00022679"/>
    </source>
</evidence>
<dbReference type="STRING" id="436010.A0A166RYT8"/>
<gene>
    <name evidence="4" type="ORF">FIBSPDRAFT_728362</name>
</gene>
<name>A0A166RYT8_9AGAM</name>
<protein>
    <submittedName>
        <fullName evidence="4">Uncharacterized protein</fullName>
    </submittedName>
</protein>
<keyword evidence="2" id="KW-0294">Fucose metabolism</keyword>
<dbReference type="PANTHER" id="PTHR13398:SF0">
    <property type="entry name" value="GDP-FUCOSE PROTEIN O-FUCOSYLTRANSFERASE 2"/>
    <property type="match status" value="1"/>
</dbReference>
<sequence>MIEHEVPHGSSSSAHDQDRWLPSAVLLGPPTSSFKDNLRNDTQYVTSWPSAGWTNDVMTYANLIYLARLTGRIPVVPAFVPSHIGGDAGTIAFGEVFNTTRLGEAIGIPVIEWQDVKTPGSTVVDEVGCWDVWQATQYSEDFPRRSGVPSQLSLDISYTKAPEWVKTTPGEINDKHASFWALASLGFPDVRSRELVPPRASDLHNVMLPPDEQMLCYDYLYYVCALQPFEWEYDYSPAWRFSAQHMRWTNWLEELSDWYVRQALDIELSAPTPPFISIHVRHHDFQVYCDDLPLSDCFAPIPVIARRVREVQAELLQKKGMDVTHIIMTSDEDDPAWWEEVYKQGWKAPDHTNTATEYGRWYPVLIDAVIQSNGAGFVGTARSTMSQMALLRCKTWHQGPTRMVDWGRIGADDH</sequence>
<dbReference type="InterPro" id="IPR045130">
    <property type="entry name" value="OFUT2-like"/>
</dbReference>
<dbReference type="GO" id="GO:0046922">
    <property type="term" value="F:peptide-O-fucosyltransferase activity"/>
    <property type="evidence" value="ECO:0007669"/>
    <property type="project" value="InterPro"/>
</dbReference>
<dbReference type="Gene3D" id="3.40.50.11350">
    <property type="match status" value="1"/>
</dbReference>
<keyword evidence="1" id="KW-0808">Transferase</keyword>
<evidence type="ECO:0000313" key="5">
    <source>
        <dbReference type="Proteomes" id="UP000076532"/>
    </source>
</evidence>
<dbReference type="AlphaFoldDB" id="A0A166RYT8"/>
<keyword evidence="3" id="KW-0119">Carbohydrate metabolism</keyword>
<dbReference type="PANTHER" id="PTHR13398">
    <property type="entry name" value="GDP-FUCOSE PROTEIN O-FUCOSYLTRANSFERASE 2"/>
    <property type="match status" value="1"/>
</dbReference>
<keyword evidence="5" id="KW-1185">Reference proteome</keyword>
<organism evidence="4 5">
    <name type="scientific">Athelia psychrophila</name>
    <dbReference type="NCBI Taxonomy" id="1759441"/>
    <lineage>
        <taxon>Eukaryota</taxon>
        <taxon>Fungi</taxon>
        <taxon>Dikarya</taxon>
        <taxon>Basidiomycota</taxon>
        <taxon>Agaricomycotina</taxon>
        <taxon>Agaricomycetes</taxon>
        <taxon>Agaricomycetidae</taxon>
        <taxon>Atheliales</taxon>
        <taxon>Atheliaceae</taxon>
        <taxon>Athelia</taxon>
    </lineage>
</organism>
<dbReference type="Proteomes" id="UP000076532">
    <property type="component" value="Unassembled WGS sequence"/>
</dbReference>
<dbReference type="EMBL" id="KV417501">
    <property type="protein sequence ID" value="KZP28811.1"/>
    <property type="molecule type" value="Genomic_DNA"/>
</dbReference>
<dbReference type="GO" id="GO:0006004">
    <property type="term" value="P:fucose metabolic process"/>
    <property type="evidence" value="ECO:0007669"/>
    <property type="project" value="UniProtKB-KW"/>
</dbReference>